<sequence length="239" mass="24698">MLAMGISVDFAWDADGNVLPPIGGLRPYWPTLPVGDTAVCCMLFFYVVAVGRWWAHPKQDAVKVKVGRHGGISTTDDVSRNADRSAQKPKPCSAAPALPSMVGGATSYEPGETKQDGTVSTGTRAGKGAGGKAKGGAKGQGARKGPSNFPLALGFATWHHEPCGVHNASTVTKQLEGTATFNIKCPRTGGGCGVLSRVADISNVVEYPTLKEAQDALARDRSACSKCTEAKAQAAAGLS</sequence>
<dbReference type="EMBL" id="PGGS01000033">
    <property type="protein sequence ID" value="PNH11265.1"/>
    <property type="molecule type" value="Genomic_DNA"/>
</dbReference>
<keyword evidence="3" id="KW-1185">Reference proteome</keyword>
<gene>
    <name evidence="2" type="ORF">TSOC_001888</name>
</gene>
<comment type="caution">
    <text evidence="2">The sequence shown here is derived from an EMBL/GenBank/DDBJ whole genome shotgun (WGS) entry which is preliminary data.</text>
</comment>
<evidence type="ECO:0000313" key="3">
    <source>
        <dbReference type="Proteomes" id="UP000236333"/>
    </source>
</evidence>
<proteinExistence type="predicted"/>
<dbReference type="Proteomes" id="UP000236333">
    <property type="component" value="Unassembled WGS sequence"/>
</dbReference>
<feature type="region of interest" description="Disordered" evidence="1">
    <location>
        <begin position="70"/>
        <end position="145"/>
    </location>
</feature>
<organism evidence="2 3">
    <name type="scientific">Tetrabaena socialis</name>
    <dbReference type="NCBI Taxonomy" id="47790"/>
    <lineage>
        <taxon>Eukaryota</taxon>
        <taxon>Viridiplantae</taxon>
        <taxon>Chlorophyta</taxon>
        <taxon>core chlorophytes</taxon>
        <taxon>Chlorophyceae</taxon>
        <taxon>CS clade</taxon>
        <taxon>Chlamydomonadales</taxon>
        <taxon>Tetrabaenaceae</taxon>
        <taxon>Tetrabaena</taxon>
    </lineage>
</organism>
<name>A0A2J8AFG4_9CHLO</name>
<protein>
    <submittedName>
        <fullName evidence="2">Uncharacterized protein</fullName>
    </submittedName>
</protein>
<evidence type="ECO:0000313" key="2">
    <source>
        <dbReference type="EMBL" id="PNH11265.1"/>
    </source>
</evidence>
<evidence type="ECO:0000256" key="1">
    <source>
        <dbReference type="SAM" id="MobiDB-lite"/>
    </source>
</evidence>
<feature type="compositionally biased region" description="Basic and acidic residues" evidence="1">
    <location>
        <begin position="77"/>
        <end position="86"/>
    </location>
</feature>
<dbReference type="AlphaFoldDB" id="A0A2J8AFG4"/>
<reference evidence="2 3" key="1">
    <citation type="journal article" date="2017" name="Mol. Biol. Evol.">
        <title>The 4-celled Tetrabaena socialis nuclear genome reveals the essential components for genetic control of cell number at the origin of multicellularity in the volvocine lineage.</title>
        <authorList>
            <person name="Featherston J."/>
            <person name="Arakaki Y."/>
            <person name="Hanschen E.R."/>
            <person name="Ferris P.J."/>
            <person name="Michod R.E."/>
            <person name="Olson B.J.S.C."/>
            <person name="Nozaki H."/>
            <person name="Durand P.M."/>
        </authorList>
    </citation>
    <scope>NUCLEOTIDE SEQUENCE [LARGE SCALE GENOMIC DNA]</scope>
    <source>
        <strain evidence="2 3">NIES-571</strain>
    </source>
</reference>
<feature type="compositionally biased region" description="Gly residues" evidence="1">
    <location>
        <begin position="125"/>
        <end position="139"/>
    </location>
</feature>
<accession>A0A2J8AFG4</accession>